<evidence type="ECO:0000259" key="9">
    <source>
        <dbReference type="Pfam" id="PF00171"/>
    </source>
</evidence>
<dbReference type="Gene3D" id="3.20.20.220">
    <property type="match status" value="1"/>
</dbReference>
<keyword evidence="4" id="KW-0520">NAD</keyword>
<name>A0A0P0D2L2_9FLAO</name>
<sequence>MTKHITKKQLQEILNLARKLQEPQQKARPNLFSKRIGPIIEKPKSKTFLIRMMDTAFRSSDYNRISKYITNLLNSNEESLAIFSHTEKILIKLYRFIGNKIPFVSIPLMLNQIKSVTKPILFFVNDSKFKNHVTKRKEDGVVLNVNLIGEALIGEEEAAIRIENYCLLLNQNEVDYISIKASTISSQIKPIAFNETVEILVEKLSVIYSEVIKIQKETGRLKFVNLDMEEYRDLEITLSSFMKTLDLPQFKNLRMGIVLQAYLPDSFQALLRLQQWAISRVNNGGSPIKVRLVKGANLEMEKTEASLEDWPLVTYNSKLDTDANFKKMLLQMLTKESASALNVGIASHNVFDLAFGLQLVKEHKIERYVDFEMLEGMANATVHELLKQNVKLLLYTPIVKQENYNSAIAYLVRRLDEGTQSGNFLKEGFQLKLDSDKWNELTRQFIKSVKRIDTVQDMQNRLQNRASELPKTQMEFANVANTDWVLLANRNWLDDIKKRWKSPIDILGSKIPVVANLPEKNRTLIALEAWDGVHPWKYELADIEDYQKVIGSDSEWTDYSIEKRAKLLRAAAVQMEKNRADLIGVAVAELGKTIAEVDVEVSEAIDFANYYAQSALDVFNSEGIISMSGGINLVLSPWNFPIAIPIGGVLASLAAGKRVILKPSQNAAACGYLIAKTLWDVGIPKSAFAFLPANEDTLDSFLTDDSVFDAVILTGGTATAKFLLERTPKLKLYAETGGKNATIITALADKEQAIKNVVQSAFGNAGQKCSATSLLILEEEVFNDLHFKNLLKDAAESKVHGNPWVFNTEIGPLAVKINDKLKRVLDNTTDSEWLLKPKLDGDFFLSPGIKWGISYENYEYNNELFGPILCVMKAKNLDHAISLVDNLDYGLTSGIESLDTNEVDYWLNSIKAGNLYANRSTTGAIVQRQPFGGMKASCFGFGMKAGGPNYVLQFLNKKEKDLTSKEIKEVYQNAYNTHFSKAIDYVKLRGQHNINVYLKPKEIIVCIDNKVLKNDIEKVIIAANILKVSITFYGVEACTDVSNFNLISNWSELKSKISHQNRLRVLNYERIDVQFLKMCHEKNIHVYGEKPSNYGRYELLNYLTEQNRSINYHRYGNLMGVEFVS</sequence>
<dbReference type="InterPro" id="IPR025703">
    <property type="entry name" value="Bifunct_PutA"/>
</dbReference>
<evidence type="ECO:0000256" key="5">
    <source>
        <dbReference type="ARBA" id="ARBA00048142"/>
    </source>
</evidence>
<organism evidence="11 12">
    <name type="scientific">Pseudalgibacter alginicilyticus</name>
    <dbReference type="NCBI Taxonomy" id="1736674"/>
    <lineage>
        <taxon>Bacteria</taxon>
        <taxon>Pseudomonadati</taxon>
        <taxon>Bacteroidota</taxon>
        <taxon>Flavobacteriia</taxon>
        <taxon>Flavobacteriales</taxon>
        <taxon>Flavobacteriaceae</taxon>
        <taxon>Pseudalgibacter</taxon>
    </lineage>
</organism>
<evidence type="ECO:0000256" key="1">
    <source>
        <dbReference type="ARBA" id="ARBA00004786"/>
    </source>
</evidence>
<dbReference type="InterPro" id="IPR016162">
    <property type="entry name" value="Ald_DH_N"/>
</dbReference>
<dbReference type="GO" id="GO:0003700">
    <property type="term" value="F:DNA-binding transcription factor activity"/>
    <property type="evidence" value="ECO:0007669"/>
    <property type="project" value="InterPro"/>
</dbReference>
<dbReference type="GO" id="GO:0010133">
    <property type="term" value="P:L-proline catabolic process to L-glutamate"/>
    <property type="evidence" value="ECO:0007669"/>
    <property type="project" value="InterPro"/>
</dbReference>
<dbReference type="PROSITE" id="PS00687">
    <property type="entry name" value="ALDEHYDE_DEHYDR_GLU"/>
    <property type="match status" value="1"/>
</dbReference>
<dbReference type="STRING" id="1736674.APS56_02310"/>
<evidence type="ECO:0000259" key="10">
    <source>
        <dbReference type="Pfam" id="PF01619"/>
    </source>
</evidence>
<proteinExistence type="inferred from homology"/>
<dbReference type="GO" id="GO:0003842">
    <property type="term" value="F:L-glutamate gamma-semialdehyde dehydrogenase activity"/>
    <property type="evidence" value="ECO:0007669"/>
    <property type="project" value="UniProtKB-EC"/>
</dbReference>
<evidence type="ECO:0000313" key="12">
    <source>
        <dbReference type="Proteomes" id="UP000057981"/>
    </source>
</evidence>
<feature type="active site" evidence="6">
    <location>
        <position position="769"/>
    </location>
</feature>
<dbReference type="EC" id="1.2.1.88" evidence="2"/>
<comment type="pathway">
    <text evidence="1">Amino-acid degradation; L-proline degradation into L-glutamate; L-glutamate from L-proline: step 2/2.</text>
</comment>
<dbReference type="OrthoDB" id="9762913at2"/>
<dbReference type="InterPro" id="IPR015590">
    <property type="entry name" value="Aldehyde_DH_dom"/>
</dbReference>
<evidence type="ECO:0000256" key="2">
    <source>
        <dbReference type="ARBA" id="ARBA00012884"/>
    </source>
</evidence>
<dbReference type="RefSeq" id="WP_054724407.1">
    <property type="nucleotide sequence ID" value="NZ_CP012898.1"/>
</dbReference>
<evidence type="ECO:0000256" key="8">
    <source>
        <dbReference type="RuleBase" id="RU003345"/>
    </source>
</evidence>
<reference evidence="11 12" key="1">
    <citation type="submission" date="2015-10" db="EMBL/GenBank/DDBJ databases">
        <authorList>
            <person name="Gilbert D.G."/>
        </authorList>
    </citation>
    <scope>NUCLEOTIDE SEQUENCE [LARGE SCALE GENOMIC DNA]</scope>
    <source>
        <strain evidence="12">HZ-22</strain>
    </source>
</reference>
<dbReference type="GO" id="GO:0004657">
    <property type="term" value="F:proline dehydrogenase activity"/>
    <property type="evidence" value="ECO:0007669"/>
    <property type="project" value="InterPro"/>
</dbReference>
<dbReference type="PANTHER" id="PTHR42862:SF1">
    <property type="entry name" value="DELTA-1-PYRROLINE-5-CARBOXYLATE DEHYDROGENASE 2, ISOFORM A-RELATED"/>
    <property type="match status" value="1"/>
</dbReference>
<dbReference type="PROSITE" id="PS00070">
    <property type="entry name" value="ALDEHYDE_DEHYDR_CYS"/>
    <property type="match status" value="1"/>
</dbReference>
<dbReference type="PATRIC" id="fig|1736674.3.peg.480"/>
<dbReference type="PIRSF" id="PIRSF000197">
    <property type="entry name" value="Bifunct_PutA"/>
    <property type="match status" value="1"/>
</dbReference>
<dbReference type="Proteomes" id="UP000057981">
    <property type="component" value="Chromosome"/>
</dbReference>
<dbReference type="InterPro" id="IPR050485">
    <property type="entry name" value="Proline_metab_enzyme"/>
</dbReference>
<feature type="active site" evidence="6 7">
    <location>
        <position position="735"/>
    </location>
</feature>
<evidence type="ECO:0000313" key="11">
    <source>
        <dbReference type="EMBL" id="ALJ04059.1"/>
    </source>
</evidence>
<dbReference type="InterPro" id="IPR002872">
    <property type="entry name" value="Proline_DH_dom"/>
</dbReference>
<dbReference type="InterPro" id="IPR016163">
    <property type="entry name" value="Ald_DH_C"/>
</dbReference>
<keyword evidence="12" id="KW-1185">Reference proteome</keyword>
<accession>A0A0P0D2L2</accession>
<feature type="domain" description="Aldehyde dehydrogenase" evidence="9">
    <location>
        <begin position="554"/>
        <end position="958"/>
    </location>
</feature>
<dbReference type="SUPFAM" id="SSF51730">
    <property type="entry name" value="FAD-linked oxidoreductase"/>
    <property type="match status" value="1"/>
</dbReference>
<dbReference type="Pfam" id="PF01619">
    <property type="entry name" value="Pro_dh"/>
    <property type="match status" value="1"/>
</dbReference>
<gene>
    <name evidence="11" type="ORF">APS56_02310</name>
</gene>
<comment type="catalytic activity">
    <reaction evidence="5">
        <text>L-glutamate 5-semialdehyde + NAD(+) + H2O = L-glutamate + NADH + 2 H(+)</text>
        <dbReference type="Rhea" id="RHEA:30235"/>
        <dbReference type="ChEBI" id="CHEBI:15377"/>
        <dbReference type="ChEBI" id="CHEBI:15378"/>
        <dbReference type="ChEBI" id="CHEBI:29985"/>
        <dbReference type="ChEBI" id="CHEBI:57540"/>
        <dbReference type="ChEBI" id="CHEBI:57945"/>
        <dbReference type="ChEBI" id="CHEBI:58066"/>
        <dbReference type="EC" id="1.2.1.88"/>
    </reaction>
</comment>
<dbReference type="InterPro" id="IPR029041">
    <property type="entry name" value="FAD-linked_oxidoreductase-like"/>
</dbReference>
<evidence type="ECO:0000256" key="3">
    <source>
        <dbReference type="ARBA" id="ARBA00023002"/>
    </source>
</evidence>
<dbReference type="PANTHER" id="PTHR42862">
    <property type="entry name" value="DELTA-1-PYRROLINE-5-CARBOXYLATE DEHYDROGENASE 1, ISOFORM A-RELATED"/>
    <property type="match status" value="1"/>
</dbReference>
<keyword evidence="3 8" id="KW-0560">Oxidoreductase</keyword>
<dbReference type="InterPro" id="IPR016161">
    <property type="entry name" value="Ald_DH/histidinol_DH"/>
</dbReference>
<dbReference type="InterPro" id="IPR016160">
    <property type="entry name" value="Ald_DH_CS_CYS"/>
</dbReference>
<dbReference type="FunFam" id="3.40.309.10:FF:000005">
    <property type="entry name" value="1-pyrroline-5-carboxylate dehydrogenase 1"/>
    <property type="match status" value="1"/>
</dbReference>
<dbReference type="GO" id="GO:0009898">
    <property type="term" value="C:cytoplasmic side of plasma membrane"/>
    <property type="evidence" value="ECO:0007669"/>
    <property type="project" value="TreeGrafter"/>
</dbReference>
<evidence type="ECO:0000256" key="4">
    <source>
        <dbReference type="ARBA" id="ARBA00023027"/>
    </source>
</evidence>
<dbReference type="EMBL" id="CP012898">
    <property type="protein sequence ID" value="ALJ04059.1"/>
    <property type="molecule type" value="Genomic_DNA"/>
</dbReference>
<dbReference type="SUPFAM" id="SSF53720">
    <property type="entry name" value="ALDH-like"/>
    <property type="match status" value="1"/>
</dbReference>
<dbReference type="Gene3D" id="3.40.309.10">
    <property type="entry name" value="Aldehyde Dehydrogenase, Chain A, domain 2"/>
    <property type="match status" value="1"/>
</dbReference>
<evidence type="ECO:0000256" key="6">
    <source>
        <dbReference type="PIRSR" id="PIRSR000197-1"/>
    </source>
</evidence>
<dbReference type="InterPro" id="IPR029510">
    <property type="entry name" value="Ald_DH_CS_GLU"/>
</dbReference>
<feature type="domain" description="Proline dehydrogenase" evidence="10">
    <location>
        <begin position="131"/>
        <end position="426"/>
    </location>
</feature>
<dbReference type="AlphaFoldDB" id="A0A0P0D2L2"/>
<protein>
    <recommendedName>
        <fullName evidence="2">L-glutamate gamma-semialdehyde dehydrogenase</fullName>
        <ecNumber evidence="2">1.2.1.88</ecNumber>
    </recommendedName>
</protein>
<evidence type="ECO:0000256" key="7">
    <source>
        <dbReference type="PROSITE-ProRule" id="PRU10007"/>
    </source>
</evidence>
<dbReference type="KEGG" id="ahz:APS56_02310"/>
<dbReference type="Gene3D" id="3.40.605.10">
    <property type="entry name" value="Aldehyde Dehydrogenase, Chain A, domain 1"/>
    <property type="match status" value="1"/>
</dbReference>
<comment type="similarity">
    <text evidence="8">Belongs to the aldehyde dehydrogenase family.</text>
</comment>
<dbReference type="Pfam" id="PF00171">
    <property type="entry name" value="Aldedh"/>
    <property type="match status" value="1"/>
</dbReference>